<reference evidence="1 2" key="1">
    <citation type="submission" date="2020-04" db="EMBL/GenBank/DDBJ databases">
        <authorList>
            <person name="De Canck E."/>
        </authorList>
    </citation>
    <scope>NUCLEOTIDE SEQUENCE [LARGE SCALE GENOMIC DNA]</scope>
    <source>
        <strain evidence="1 2">LMG 29660</strain>
    </source>
</reference>
<protein>
    <recommendedName>
        <fullName evidence="3">AraC family transcriptional regulator</fullName>
    </recommendedName>
</protein>
<accession>A0A6J5EB09</accession>
<evidence type="ECO:0008006" key="3">
    <source>
        <dbReference type="Google" id="ProtNLM"/>
    </source>
</evidence>
<organism evidence="1 2">
    <name type="scientific">Burkholderia puraquae</name>
    <dbReference type="NCBI Taxonomy" id="1904757"/>
    <lineage>
        <taxon>Bacteria</taxon>
        <taxon>Pseudomonadati</taxon>
        <taxon>Pseudomonadota</taxon>
        <taxon>Betaproteobacteria</taxon>
        <taxon>Burkholderiales</taxon>
        <taxon>Burkholderiaceae</taxon>
        <taxon>Burkholderia</taxon>
        <taxon>Burkholderia cepacia complex</taxon>
    </lineage>
</organism>
<dbReference type="AlphaFoldDB" id="A0A6J5EB09"/>
<proteinExistence type="predicted"/>
<evidence type="ECO:0000313" key="2">
    <source>
        <dbReference type="Proteomes" id="UP000494135"/>
    </source>
</evidence>
<evidence type="ECO:0000313" key="1">
    <source>
        <dbReference type="EMBL" id="CAB3762526.1"/>
    </source>
</evidence>
<dbReference type="SUPFAM" id="SSF46689">
    <property type="entry name" value="Homeodomain-like"/>
    <property type="match status" value="1"/>
</dbReference>
<dbReference type="Gene3D" id="1.10.10.60">
    <property type="entry name" value="Homeodomain-like"/>
    <property type="match status" value="1"/>
</dbReference>
<sequence>MGSCPDTPTTVETKPDPAAWIRYAASVARVRETIRACLDGPLDLNRLAEVACLSPYRWQRVYRARYGESIVLTVR</sequence>
<dbReference type="InterPro" id="IPR009057">
    <property type="entry name" value="Homeodomain-like_sf"/>
</dbReference>
<dbReference type="EMBL" id="CADIKG010000012">
    <property type="protein sequence ID" value="CAB3762526.1"/>
    <property type="molecule type" value="Genomic_DNA"/>
</dbReference>
<name>A0A6J5EB09_9BURK</name>
<gene>
    <name evidence="1" type="ORF">LMG29660_04494</name>
</gene>
<dbReference type="Proteomes" id="UP000494135">
    <property type="component" value="Unassembled WGS sequence"/>
</dbReference>